<organism evidence="1 2">
    <name type="scientific">Vibrio eleionomae</name>
    <dbReference type="NCBI Taxonomy" id="2653505"/>
    <lineage>
        <taxon>Bacteria</taxon>
        <taxon>Pseudomonadati</taxon>
        <taxon>Pseudomonadota</taxon>
        <taxon>Gammaproteobacteria</taxon>
        <taxon>Vibrionales</taxon>
        <taxon>Vibrionaceae</taxon>
        <taxon>Vibrio</taxon>
    </lineage>
</organism>
<evidence type="ECO:0000313" key="1">
    <source>
        <dbReference type="EMBL" id="MZI92374.1"/>
    </source>
</evidence>
<dbReference type="AlphaFoldDB" id="A0A7X4LI68"/>
<dbReference type="RefSeq" id="WP_161153674.1">
    <property type="nucleotide sequence ID" value="NZ_WEKT01000004.1"/>
</dbReference>
<evidence type="ECO:0000313" key="2">
    <source>
        <dbReference type="Proteomes" id="UP000462621"/>
    </source>
</evidence>
<protein>
    <submittedName>
        <fullName evidence="1">DUF2607 family protein</fullName>
    </submittedName>
</protein>
<dbReference type="Proteomes" id="UP000462621">
    <property type="component" value="Unassembled WGS sequence"/>
</dbReference>
<dbReference type="EMBL" id="WEKT01000004">
    <property type="protein sequence ID" value="MZI92374.1"/>
    <property type="molecule type" value="Genomic_DNA"/>
</dbReference>
<proteinExistence type="predicted"/>
<keyword evidence="2" id="KW-1185">Reference proteome</keyword>
<name>A0A7X4LI68_9VIBR</name>
<comment type="caution">
    <text evidence="1">The sequence shown here is derived from an EMBL/GenBank/DDBJ whole genome shotgun (WGS) entry which is preliminary data.</text>
</comment>
<sequence length="101" mass="11480">MRLTVAPFTTISLKSLASLAMAICVLWMSVAFVAHETDYDVSHHHHMCQHYHHVNTALLPHVPALPIWQPHTINSPLERDLPLRFIAITRQARSPPYNSPI</sequence>
<reference evidence="1 2" key="1">
    <citation type="submission" date="2019-10" db="EMBL/GenBank/DDBJ databases">
        <title>Vibrio sp. nov. isolated from a shrimp pond.</title>
        <authorList>
            <person name="Gomez-Gil B."/>
            <person name="Enciso-Ibarra J."/>
            <person name="Enciso-Ibarra K."/>
            <person name="Bolan-Mejia C."/>
        </authorList>
    </citation>
    <scope>NUCLEOTIDE SEQUENCE [LARGE SCALE GENOMIC DNA]</scope>
    <source>
        <strain evidence="1 2">CAIM 722</strain>
    </source>
</reference>
<accession>A0A7X4LI68</accession>
<gene>
    <name evidence="1" type="ORF">F9817_04015</name>
</gene>